<evidence type="ECO:0000256" key="8">
    <source>
        <dbReference type="SAM" id="Phobius"/>
    </source>
</evidence>
<feature type="transmembrane region" description="Helical" evidence="8">
    <location>
        <begin position="279"/>
        <end position="299"/>
    </location>
</feature>
<dbReference type="RefSeq" id="WP_133180834.1">
    <property type="nucleotide sequence ID" value="NZ_SMOD01000003.1"/>
</dbReference>
<evidence type="ECO:0000256" key="4">
    <source>
        <dbReference type="ARBA" id="ARBA00022692"/>
    </source>
</evidence>
<comment type="subcellular location">
    <subcellularLocation>
        <location evidence="1">Cell membrane</location>
        <topology evidence="1">Multi-pass membrane protein</topology>
    </subcellularLocation>
</comment>
<evidence type="ECO:0000256" key="6">
    <source>
        <dbReference type="ARBA" id="ARBA00022989"/>
    </source>
</evidence>
<keyword evidence="3" id="KW-1003">Cell membrane</keyword>
<dbReference type="AlphaFoldDB" id="A0A4V2ZWJ1"/>
<dbReference type="Proteomes" id="UP000295606">
    <property type="component" value="Unassembled WGS sequence"/>
</dbReference>
<dbReference type="GO" id="GO:0006865">
    <property type="term" value="P:amino acid transport"/>
    <property type="evidence" value="ECO:0007669"/>
    <property type="project" value="UniProtKB-KW"/>
</dbReference>
<evidence type="ECO:0000256" key="7">
    <source>
        <dbReference type="ARBA" id="ARBA00023136"/>
    </source>
</evidence>
<keyword evidence="4 8" id="KW-0812">Transmembrane</keyword>
<dbReference type="EMBL" id="SMOD01000003">
    <property type="protein sequence ID" value="TDG09921.1"/>
    <property type="molecule type" value="Genomic_DNA"/>
</dbReference>
<name>A0A4V2ZWJ1_9BURK</name>
<feature type="transmembrane region" description="Helical" evidence="8">
    <location>
        <begin position="155"/>
        <end position="177"/>
    </location>
</feature>
<evidence type="ECO:0000256" key="2">
    <source>
        <dbReference type="ARBA" id="ARBA00022448"/>
    </source>
</evidence>
<accession>A0A4V2ZWJ1</accession>
<evidence type="ECO:0000313" key="10">
    <source>
        <dbReference type="EMBL" id="TDG09921.1"/>
    </source>
</evidence>
<feature type="transmembrane region" description="Helical" evidence="8">
    <location>
        <begin position="331"/>
        <end position="351"/>
    </location>
</feature>
<feature type="transmembrane region" description="Helical" evidence="8">
    <location>
        <begin position="357"/>
        <end position="381"/>
    </location>
</feature>
<protein>
    <submittedName>
        <fullName evidence="10">Amino acid permease</fullName>
    </submittedName>
</protein>
<keyword evidence="2" id="KW-0813">Transport</keyword>
<evidence type="ECO:0000256" key="3">
    <source>
        <dbReference type="ARBA" id="ARBA00022475"/>
    </source>
</evidence>
<evidence type="ECO:0000256" key="1">
    <source>
        <dbReference type="ARBA" id="ARBA00004651"/>
    </source>
</evidence>
<dbReference type="InterPro" id="IPR004841">
    <property type="entry name" value="AA-permease/SLC12A_dom"/>
</dbReference>
<keyword evidence="5" id="KW-0029">Amino-acid transport</keyword>
<feature type="domain" description="Amino acid permease/ SLC12A" evidence="9">
    <location>
        <begin position="16"/>
        <end position="440"/>
    </location>
</feature>
<dbReference type="Pfam" id="PF00324">
    <property type="entry name" value="AA_permease"/>
    <property type="match status" value="1"/>
</dbReference>
<dbReference type="FunFam" id="1.20.1740.10:FF:000001">
    <property type="entry name" value="Amino acid permease"/>
    <property type="match status" value="1"/>
</dbReference>
<dbReference type="PANTHER" id="PTHR43495:SF2">
    <property type="entry name" value="D-SERINE_D-ALANINE_GLYCINE TRANSPORTER"/>
    <property type="match status" value="1"/>
</dbReference>
<gene>
    <name evidence="10" type="ORF">E1N52_05255</name>
</gene>
<feature type="transmembrane region" description="Helical" evidence="8">
    <location>
        <begin position="401"/>
        <end position="421"/>
    </location>
</feature>
<keyword evidence="6 8" id="KW-1133">Transmembrane helix</keyword>
<organism evidence="10 11">
    <name type="scientific">Paraburkholderia guartelaensis</name>
    <dbReference type="NCBI Taxonomy" id="2546446"/>
    <lineage>
        <taxon>Bacteria</taxon>
        <taxon>Pseudomonadati</taxon>
        <taxon>Pseudomonadota</taxon>
        <taxon>Betaproteobacteria</taxon>
        <taxon>Burkholderiales</taxon>
        <taxon>Burkholderiaceae</taxon>
        <taxon>Paraburkholderia</taxon>
    </lineage>
</organism>
<dbReference type="GO" id="GO:0055085">
    <property type="term" value="P:transmembrane transport"/>
    <property type="evidence" value="ECO:0007669"/>
    <property type="project" value="InterPro"/>
</dbReference>
<dbReference type="Gene3D" id="1.20.1740.10">
    <property type="entry name" value="Amino acid/polyamine transporter I"/>
    <property type="match status" value="1"/>
</dbReference>
<dbReference type="PIRSF" id="PIRSF006060">
    <property type="entry name" value="AA_transporter"/>
    <property type="match status" value="1"/>
</dbReference>
<feature type="transmembrane region" description="Helical" evidence="8">
    <location>
        <begin position="44"/>
        <end position="63"/>
    </location>
</feature>
<keyword evidence="7 8" id="KW-0472">Membrane</keyword>
<sequence>MPDRQPALHRGLEERHINLMALGAAVGVGLFLGSASAIRMAGPAILVSYMLAGVAIFVIMRALGEMAVANPVAGSFSRYAQDYVGPLAGYLTGWTYWLTALVGSMCEITAAGIYMNIWFPHVPTWIWTFAALGAVGAINFAAVKAYGEFEFWFALIKVVTIVLMIVAGAGMIVFGLGNGGVAKGISNLWAHGGFMPNGWTGVLKALPMVMFAYQGIELLGVTAGEARNPEKTLARAVNSVFWRVLIFYVGALFVIMSIYPWDQIGTHGSPFVLTFDRLGIHYAAGIINFVVLTAALSSCNSNIYGTSRLLHNLAEQRQAPAMFARISPNGIPVVALLFSCGCSLVGVYLNYASPNHVFVWLTAISTFGALWTWAIILFSHYRFRRMPPAARGASRACRVPLFPYASLLAGAFLVVVLGLMARFEDTRVAVVVGPVWIVFVATVYFGTARRRAGVQRKQDNGTDESRFMAKSAISRKAPENCR</sequence>
<dbReference type="InterPro" id="IPR004840">
    <property type="entry name" value="Amino_acid_permease_CS"/>
</dbReference>
<evidence type="ECO:0000259" key="9">
    <source>
        <dbReference type="Pfam" id="PF00324"/>
    </source>
</evidence>
<dbReference type="OrthoDB" id="5442866at2"/>
<feature type="transmembrane region" description="Helical" evidence="8">
    <location>
        <begin position="20"/>
        <end position="38"/>
    </location>
</feature>
<evidence type="ECO:0000313" key="11">
    <source>
        <dbReference type="Proteomes" id="UP000295606"/>
    </source>
</evidence>
<reference evidence="10 11" key="1">
    <citation type="submission" date="2019-03" db="EMBL/GenBank/DDBJ databases">
        <title>Paraburkholderia sp. isolated from native Mimosa gymnas in Guartela State Park, Brazil.</title>
        <authorList>
            <person name="Paulitsch F."/>
            <person name="Hungria M."/>
            <person name="Delamuta J.R.M."/>
            <person name="Ribeiro R.A."/>
            <person name="Dall'Agnol R."/>
            <person name="Silva J.S.B."/>
        </authorList>
    </citation>
    <scope>NUCLEOTIDE SEQUENCE [LARGE SCALE GENOMIC DNA]</scope>
    <source>
        <strain evidence="10 11">CNPSo 3008</strain>
    </source>
</reference>
<feature type="transmembrane region" description="Helical" evidence="8">
    <location>
        <begin position="427"/>
        <end position="447"/>
    </location>
</feature>
<comment type="caution">
    <text evidence="10">The sequence shown here is derived from an EMBL/GenBank/DDBJ whole genome shotgun (WGS) entry which is preliminary data.</text>
</comment>
<feature type="transmembrane region" description="Helical" evidence="8">
    <location>
        <begin position="240"/>
        <end position="259"/>
    </location>
</feature>
<feature type="transmembrane region" description="Helical" evidence="8">
    <location>
        <begin position="197"/>
        <end position="219"/>
    </location>
</feature>
<dbReference type="PROSITE" id="PS00218">
    <property type="entry name" value="AMINO_ACID_PERMEASE_1"/>
    <property type="match status" value="1"/>
</dbReference>
<dbReference type="PANTHER" id="PTHR43495">
    <property type="entry name" value="GABA PERMEASE"/>
    <property type="match status" value="1"/>
</dbReference>
<evidence type="ECO:0000256" key="5">
    <source>
        <dbReference type="ARBA" id="ARBA00022970"/>
    </source>
</evidence>
<dbReference type="GO" id="GO:0005886">
    <property type="term" value="C:plasma membrane"/>
    <property type="evidence" value="ECO:0007669"/>
    <property type="project" value="UniProtKB-SubCell"/>
</dbReference>
<feature type="transmembrane region" description="Helical" evidence="8">
    <location>
        <begin position="125"/>
        <end position="143"/>
    </location>
</feature>
<proteinExistence type="predicted"/>